<accession>X7EDU3</accession>
<dbReference type="AlphaFoldDB" id="X7EDU3"/>
<dbReference type="STRING" id="1449350.OCH239_10940"/>
<dbReference type="Proteomes" id="UP000022447">
    <property type="component" value="Unassembled WGS sequence"/>
</dbReference>
<dbReference type="OrthoDB" id="5242885at2"/>
<protein>
    <recommendedName>
        <fullName evidence="3">Peptidase M10 serralysin C-terminal domain-containing protein</fullName>
    </recommendedName>
</protein>
<gene>
    <name evidence="1" type="ORF">OCH239_10940</name>
</gene>
<reference evidence="1 2" key="1">
    <citation type="submission" date="2014-01" db="EMBL/GenBank/DDBJ databases">
        <title>Roseivivax halodurans JCM 10272 Genome Sequencing.</title>
        <authorList>
            <person name="Lai Q."/>
            <person name="Li G."/>
            <person name="Shao Z."/>
        </authorList>
    </citation>
    <scope>NUCLEOTIDE SEQUENCE [LARGE SCALE GENOMIC DNA]</scope>
    <source>
        <strain evidence="1 2">JCM 10272</strain>
    </source>
</reference>
<dbReference type="EMBL" id="JALZ01000029">
    <property type="protein sequence ID" value="ETX13351.1"/>
    <property type="molecule type" value="Genomic_DNA"/>
</dbReference>
<comment type="caution">
    <text evidence="1">The sequence shown here is derived from an EMBL/GenBank/DDBJ whole genome shotgun (WGS) entry which is preliminary data.</text>
</comment>
<proteinExistence type="predicted"/>
<evidence type="ECO:0000313" key="2">
    <source>
        <dbReference type="Proteomes" id="UP000022447"/>
    </source>
</evidence>
<evidence type="ECO:0000313" key="1">
    <source>
        <dbReference type="EMBL" id="ETX13351.1"/>
    </source>
</evidence>
<dbReference type="Gene3D" id="2.150.10.10">
    <property type="entry name" value="Serralysin-like metalloprotease, C-terminal"/>
    <property type="match status" value="1"/>
</dbReference>
<sequence>MDGGTGRDILIGGVGADIFEFGPATGKDIIRDFAAGEDLIRIGVAGLTYEDLSLSAVRDGLVVTGFDDQDSEFVVTGVWALTEDHFLFT</sequence>
<keyword evidence="2" id="KW-1185">Reference proteome</keyword>
<name>X7EDU3_9RHOB</name>
<organism evidence="1 2">
    <name type="scientific">Roseivivax halodurans JCM 10272</name>
    <dbReference type="NCBI Taxonomy" id="1449350"/>
    <lineage>
        <taxon>Bacteria</taxon>
        <taxon>Pseudomonadati</taxon>
        <taxon>Pseudomonadota</taxon>
        <taxon>Alphaproteobacteria</taxon>
        <taxon>Rhodobacterales</taxon>
        <taxon>Roseobacteraceae</taxon>
        <taxon>Roseivivax</taxon>
    </lineage>
</organism>
<evidence type="ECO:0008006" key="3">
    <source>
        <dbReference type="Google" id="ProtNLM"/>
    </source>
</evidence>
<dbReference type="SUPFAM" id="SSF51120">
    <property type="entry name" value="beta-Roll"/>
    <property type="match status" value="1"/>
</dbReference>
<dbReference type="InterPro" id="IPR011049">
    <property type="entry name" value="Serralysin-like_metalloprot_C"/>
</dbReference>